<sequence>MTKYYSMNQAAGYSIVTLMDKDQIAALGASLRQIDQKLLTPAKEEGITRVWYQGGEPYFDVFVELRQGKIQWFQFTLRGKSISWNPEHSGWQSGTTNELRADDITFYPASKVIENDKHPDWEFIQLVRSILETRAGEDIFDQILALFDTEN</sequence>
<protein>
    <submittedName>
        <fullName evidence="1">Uncharacterized protein</fullName>
    </submittedName>
</protein>
<evidence type="ECO:0000313" key="1">
    <source>
        <dbReference type="EMBL" id="MBW4545290.1"/>
    </source>
</evidence>
<gene>
    <name evidence="1" type="ORF">KME25_12710</name>
</gene>
<reference evidence="1" key="2">
    <citation type="journal article" date="2022" name="Microbiol. Resour. Announc.">
        <title>Metagenome Sequencing to Explore Phylogenomics of Terrestrial Cyanobacteria.</title>
        <authorList>
            <person name="Ward R.D."/>
            <person name="Stajich J.E."/>
            <person name="Johansen J.R."/>
            <person name="Huntemann M."/>
            <person name="Clum A."/>
            <person name="Foster B."/>
            <person name="Foster B."/>
            <person name="Roux S."/>
            <person name="Palaniappan K."/>
            <person name="Varghese N."/>
            <person name="Mukherjee S."/>
            <person name="Reddy T.B.K."/>
            <person name="Daum C."/>
            <person name="Copeland A."/>
            <person name="Chen I.A."/>
            <person name="Ivanova N.N."/>
            <person name="Kyrpides N.C."/>
            <person name="Shapiro N."/>
            <person name="Eloe-Fadrosh E.A."/>
            <person name="Pietrasiak N."/>
        </authorList>
    </citation>
    <scope>NUCLEOTIDE SEQUENCE</scope>
    <source>
        <strain evidence="1">CPER-KK1</strain>
    </source>
</reference>
<evidence type="ECO:0000313" key="2">
    <source>
        <dbReference type="Proteomes" id="UP000753908"/>
    </source>
</evidence>
<proteinExistence type="predicted"/>
<accession>A0A951PJZ2</accession>
<comment type="caution">
    <text evidence="1">The sequence shown here is derived from an EMBL/GenBank/DDBJ whole genome shotgun (WGS) entry which is preliminary data.</text>
</comment>
<name>A0A951PJZ2_9CYAN</name>
<reference evidence="1" key="1">
    <citation type="submission" date="2021-05" db="EMBL/GenBank/DDBJ databases">
        <authorList>
            <person name="Pietrasiak N."/>
            <person name="Ward R."/>
            <person name="Stajich J.E."/>
            <person name="Kurbessoian T."/>
        </authorList>
    </citation>
    <scope>NUCLEOTIDE SEQUENCE</scope>
    <source>
        <strain evidence="1">CPER-KK1</strain>
    </source>
</reference>
<dbReference type="Proteomes" id="UP000753908">
    <property type="component" value="Unassembled WGS sequence"/>
</dbReference>
<dbReference type="EMBL" id="JAHHIF010000014">
    <property type="protein sequence ID" value="MBW4545290.1"/>
    <property type="molecule type" value="Genomic_DNA"/>
</dbReference>
<dbReference type="AlphaFoldDB" id="A0A951PJZ2"/>
<organism evidence="1 2">
    <name type="scientific">Symplocastrum torsivum CPER-KK1</name>
    <dbReference type="NCBI Taxonomy" id="450513"/>
    <lineage>
        <taxon>Bacteria</taxon>
        <taxon>Bacillati</taxon>
        <taxon>Cyanobacteriota</taxon>
        <taxon>Cyanophyceae</taxon>
        <taxon>Oscillatoriophycideae</taxon>
        <taxon>Oscillatoriales</taxon>
        <taxon>Microcoleaceae</taxon>
        <taxon>Symplocastrum</taxon>
    </lineage>
</organism>